<comment type="caution">
    <text evidence="9">The sequence shown here is derived from an EMBL/GenBank/DDBJ whole genome shotgun (WGS) entry which is preliminary data.</text>
</comment>
<accession>A0AA88WEH2</accession>
<dbReference type="SMART" id="SM00717">
    <property type="entry name" value="SANT"/>
    <property type="match status" value="2"/>
</dbReference>
<reference evidence="9" key="1">
    <citation type="submission" date="2022-12" db="EMBL/GenBank/DDBJ databases">
        <title>Draft genome assemblies for two species of Escallonia (Escalloniales).</title>
        <authorList>
            <person name="Chanderbali A."/>
            <person name="Dervinis C."/>
            <person name="Anghel I."/>
            <person name="Soltis D."/>
            <person name="Soltis P."/>
            <person name="Zapata F."/>
        </authorList>
    </citation>
    <scope>NUCLEOTIDE SEQUENCE</scope>
    <source>
        <strain evidence="9">UCBG64.0493</strain>
        <tissue evidence="9">Leaf</tissue>
    </source>
</reference>
<organism evidence="9 10">
    <name type="scientific">Escallonia herrerae</name>
    <dbReference type="NCBI Taxonomy" id="1293975"/>
    <lineage>
        <taxon>Eukaryota</taxon>
        <taxon>Viridiplantae</taxon>
        <taxon>Streptophyta</taxon>
        <taxon>Embryophyta</taxon>
        <taxon>Tracheophyta</taxon>
        <taxon>Spermatophyta</taxon>
        <taxon>Magnoliopsida</taxon>
        <taxon>eudicotyledons</taxon>
        <taxon>Gunneridae</taxon>
        <taxon>Pentapetalae</taxon>
        <taxon>asterids</taxon>
        <taxon>campanulids</taxon>
        <taxon>Escalloniales</taxon>
        <taxon>Escalloniaceae</taxon>
        <taxon>Escallonia</taxon>
    </lineage>
</organism>
<sequence>VERAMGRAPCCDKTKVKRGPWSPEEDATLKNYLEKHGTGGNWIALPQKAGLKRCGKSCRLRWLNYLRPDINHGAFTEEEDNKICTLYTEMGSRQVNLSRAAKQPLANVFLIFFLLNLRWSVIASQLPGRTDNDVKNHWNTKLKKKLMIMTRESNQNPCTKHPLTPPSTANFVPKLNDQAYNPAGKAFRAFLTQTSPATPSLADANYEPYWTFSPSQEAGCQSSISRSSPSLAMDNNYAAWPGLQEGLSMDFGTGLGYDLVNWPQETTSTIVEAAGPTNWVFVKSTEALPDFGEF</sequence>
<dbReference type="PANTHER" id="PTHR48000">
    <property type="entry name" value="OS09G0431300 PROTEIN"/>
    <property type="match status" value="1"/>
</dbReference>
<comment type="subcellular location">
    <subcellularLocation>
        <location evidence="1">Nucleus</location>
    </subcellularLocation>
</comment>
<evidence type="ECO:0000256" key="6">
    <source>
        <dbReference type="ARBA" id="ARBA00023242"/>
    </source>
</evidence>
<keyword evidence="4" id="KW-0238">DNA-binding</keyword>
<dbReference type="GO" id="GO:0005634">
    <property type="term" value="C:nucleus"/>
    <property type="evidence" value="ECO:0007669"/>
    <property type="project" value="UniProtKB-SubCell"/>
</dbReference>
<dbReference type="FunFam" id="1.10.10.60:FF:000015">
    <property type="entry name" value="Transcription factor RAX3"/>
    <property type="match status" value="1"/>
</dbReference>
<dbReference type="EMBL" id="JAVXUP010000615">
    <property type="protein sequence ID" value="KAK3024158.1"/>
    <property type="molecule type" value="Genomic_DNA"/>
</dbReference>
<feature type="domain" description="HTH myb-type" evidence="8">
    <location>
        <begin position="118"/>
        <end position="146"/>
    </location>
</feature>
<feature type="non-terminal residue" evidence="9">
    <location>
        <position position="294"/>
    </location>
</feature>
<evidence type="ECO:0000259" key="7">
    <source>
        <dbReference type="PROSITE" id="PS50090"/>
    </source>
</evidence>
<dbReference type="GO" id="GO:0003677">
    <property type="term" value="F:DNA binding"/>
    <property type="evidence" value="ECO:0007669"/>
    <property type="project" value="UniProtKB-KW"/>
</dbReference>
<keyword evidence="6" id="KW-0539">Nucleus</keyword>
<dbReference type="Pfam" id="PF00249">
    <property type="entry name" value="Myb_DNA-binding"/>
    <property type="match status" value="2"/>
</dbReference>
<evidence type="ECO:0000256" key="4">
    <source>
        <dbReference type="ARBA" id="ARBA00023125"/>
    </source>
</evidence>
<dbReference type="PANTHER" id="PTHR48000:SF67">
    <property type="entry name" value="MYB-LIKE DNA-BINDING DOMAIN CONTAINING PROTEIN, EXPRESSED"/>
    <property type="match status" value="1"/>
</dbReference>
<feature type="domain" description="Myb-like" evidence="7">
    <location>
        <begin position="67"/>
        <end position="142"/>
    </location>
</feature>
<evidence type="ECO:0000259" key="8">
    <source>
        <dbReference type="PROSITE" id="PS51294"/>
    </source>
</evidence>
<evidence type="ECO:0000256" key="1">
    <source>
        <dbReference type="ARBA" id="ARBA00004123"/>
    </source>
</evidence>
<dbReference type="PROSITE" id="PS50090">
    <property type="entry name" value="MYB_LIKE"/>
    <property type="match status" value="2"/>
</dbReference>
<evidence type="ECO:0000313" key="9">
    <source>
        <dbReference type="EMBL" id="KAK3024158.1"/>
    </source>
</evidence>
<dbReference type="InterPro" id="IPR017930">
    <property type="entry name" value="Myb_dom"/>
</dbReference>
<feature type="domain" description="HTH myb-type" evidence="8">
    <location>
        <begin position="13"/>
        <end position="70"/>
    </location>
</feature>
<keyword evidence="3" id="KW-0805">Transcription regulation</keyword>
<keyword evidence="2" id="KW-0677">Repeat</keyword>
<dbReference type="PROSITE" id="PS51294">
    <property type="entry name" value="HTH_MYB"/>
    <property type="match status" value="2"/>
</dbReference>
<evidence type="ECO:0000313" key="10">
    <source>
        <dbReference type="Proteomes" id="UP001188597"/>
    </source>
</evidence>
<dbReference type="InterPro" id="IPR001005">
    <property type="entry name" value="SANT/Myb"/>
</dbReference>
<dbReference type="AlphaFoldDB" id="A0AA88WEH2"/>
<dbReference type="Proteomes" id="UP001188597">
    <property type="component" value="Unassembled WGS sequence"/>
</dbReference>
<protein>
    <submittedName>
        <fullName evidence="9">Uncharacterized protein</fullName>
    </submittedName>
</protein>
<evidence type="ECO:0000256" key="2">
    <source>
        <dbReference type="ARBA" id="ARBA00022737"/>
    </source>
</evidence>
<gene>
    <name evidence="9" type="ORF">RJ639_042842</name>
</gene>
<feature type="domain" description="Myb-like" evidence="7">
    <location>
        <begin position="13"/>
        <end position="66"/>
    </location>
</feature>
<dbReference type="SUPFAM" id="SSF46689">
    <property type="entry name" value="Homeodomain-like"/>
    <property type="match status" value="1"/>
</dbReference>
<evidence type="ECO:0000256" key="3">
    <source>
        <dbReference type="ARBA" id="ARBA00023015"/>
    </source>
</evidence>
<dbReference type="Gene3D" id="1.10.10.60">
    <property type="entry name" value="Homeodomain-like"/>
    <property type="match status" value="2"/>
</dbReference>
<evidence type="ECO:0000256" key="5">
    <source>
        <dbReference type="ARBA" id="ARBA00023163"/>
    </source>
</evidence>
<proteinExistence type="predicted"/>
<keyword evidence="5" id="KW-0804">Transcription</keyword>
<name>A0AA88WEH2_9ASTE</name>
<dbReference type="InterPro" id="IPR009057">
    <property type="entry name" value="Homeodomain-like_sf"/>
</dbReference>
<keyword evidence="10" id="KW-1185">Reference proteome</keyword>
<dbReference type="CDD" id="cd00167">
    <property type="entry name" value="SANT"/>
    <property type="match status" value="2"/>
</dbReference>